<name>A0A4V2SKP7_9BACL</name>
<sequence>MNSNGIKRGQAITFRVPSDTPDHLLKQLQKLKDNEKRNFSSKMAEYVLNGVGQSLAKERETLTIPLPQRLNKEQRDWVKHAHSEALLGNVIYQLLLDPIRVSSVMATLNSQSLDIDQALHLQEYSNAVSTDEKSFAANQQNSQLDELEFEEDSRYNNPLDAGDDDLEQFDWDKAKQEQSSAIDENEESDQEETVEDLLGGFLSRMND</sequence>
<dbReference type="RefSeq" id="WP_132748040.1">
    <property type="nucleotide sequence ID" value="NZ_SLXK01000052.1"/>
</dbReference>
<feature type="region of interest" description="Disordered" evidence="1">
    <location>
        <begin position="146"/>
        <end position="207"/>
    </location>
</feature>
<comment type="caution">
    <text evidence="2">The sequence shown here is derived from an EMBL/GenBank/DDBJ whole genome shotgun (WGS) entry which is preliminary data.</text>
</comment>
<keyword evidence="3" id="KW-1185">Reference proteome</keyword>
<dbReference type="Proteomes" id="UP000295416">
    <property type="component" value="Unassembled WGS sequence"/>
</dbReference>
<evidence type="ECO:0000313" key="3">
    <source>
        <dbReference type="Proteomes" id="UP000295416"/>
    </source>
</evidence>
<evidence type="ECO:0000256" key="1">
    <source>
        <dbReference type="SAM" id="MobiDB-lite"/>
    </source>
</evidence>
<organism evidence="2 3">
    <name type="scientific">Scopulibacillus darangshiensis</name>
    <dbReference type="NCBI Taxonomy" id="442528"/>
    <lineage>
        <taxon>Bacteria</taxon>
        <taxon>Bacillati</taxon>
        <taxon>Bacillota</taxon>
        <taxon>Bacilli</taxon>
        <taxon>Bacillales</taxon>
        <taxon>Sporolactobacillaceae</taxon>
        <taxon>Scopulibacillus</taxon>
    </lineage>
</organism>
<proteinExistence type="predicted"/>
<dbReference type="EMBL" id="SLXK01000052">
    <property type="protein sequence ID" value="TCP20346.1"/>
    <property type="molecule type" value="Genomic_DNA"/>
</dbReference>
<gene>
    <name evidence="2" type="ORF">EV207_15220</name>
</gene>
<evidence type="ECO:0000313" key="2">
    <source>
        <dbReference type="EMBL" id="TCP20346.1"/>
    </source>
</evidence>
<reference evidence="2 3" key="1">
    <citation type="submission" date="2019-03" db="EMBL/GenBank/DDBJ databases">
        <title>Genomic Encyclopedia of Type Strains, Phase IV (KMG-IV): sequencing the most valuable type-strain genomes for metagenomic binning, comparative biology and taxonomic classification.</title>
        <authorList>
            <person name="Goeker M."/>
        </authorList>
    </citation>
    <scope>NUCLEOTIDE SEQUENCE [LARGE SCALE GENOMIC DNA]</scope>
    <source>
        <strain evidence="2 3">DSM 19377</strain>
    </source>
</reference>
<feature type="compositionally biased region" description="Acidic residues" evidence="1">
    <location>
        <begin position="183"/>
        <end position="195"/>
    </location>
</feature>
<dbReference type="OrthoDB" id="2691481at2"/>
<dbReference type="AlphaFoldDB" id="A0A4V2SKP7"/>
<accession>A0A4V2SKP7</accession>
<protein>
    <submittedName>
        <fullName evidence="2">Uncharacterized protein</fullName>
    </submittedName>
</protein>